<keyword evidence="3" id="KW-1185">Reference proteome</keyword>
<feature type="transmembrane region" description="Helical" evidence="1">
    <location>
        <begin position="243"/>
        <end position="261"/>
    </location>
</feature>
<accession>A0AAD7AGX6</accession>
<protein>
    <submittedName>
        <fullName evidence="2">Uncharacterized protein</fullName>
    </submittedName>
</protein>
<name>A0AAD7AGX6_9AGAR</name>
<dbReference type="Proteomes" id="UP001218218">
    <property type="component" value="Unassembled WGS sequence"/>
</dbReference>
<keyword evidence="1" id="KW-1133">Transmembrane helix</keyword>
<evidence type="ECO:0000313" key="2">
    <source>
        <dbReference type="EMBL" id="KAJ7358413.1"/>
    </source>
</evidence>
<reference evidence="2" key="1">
    <citation type="submission" date="2023-03" db="EMBL/GenBank/DDBJ databases">
        <title>Massive genome expansion in bonnet fungi (Mycena s.s.) driven by repeated elements and novel gene families across ecological guilds.</title>
        <authorList>
            <consortium name="Lawrence Berkeley National Laboratory"/>
            <person name="Harder C.B."/>
            <person name="Miyauchi S."/>
            <person name="Viragh M."/>
            <person name="Kuo A."/>
            <person name="Thoen E."/>
            <person name="Andreopoulos B."/>
            <person name="Lu D."/>
            <person name="Skrede I."/>
            <person name="Drula E."/>
            <person name="Henrissat B."/>
            <person name="Morin E."/>
            <person name="Kohler A."/>
            <person name="Barry K."/>
            <person name="LaButti K."/>
            <person name="Morin E."/>
            <person name="Salamov A."/>
            <person name="Lipzen A."/>
            <person name="Mereny Z."/>
            <person name="Hegedus B."/>
            <person name="Baldrian P."/>
            <person name="Stursova M."/>
            <person name="Weitz H."/>
            <person name="Taylor A."/>
            <person name="Grigoriev I.V."/>
            <person name="Nagy L.G."/>
            <person name="Martin F."/>
            <person name="Kauserud H."/>
        </authorList>
    </citation>
    <scope>NUCLEOTIDE SEQUENCE</scope>
    <source>
        <strain evidence="2">CBHHK002</strain>
    </source>
</reference>
<keyword evidence="1" id="KW-0472">Membrane</keyword>
<sequence>MPNYSPSPLQGSATAALTWVVYDVFLDLDREARSHFYTLFNSLKAHPQIVSVWSRYHTLLALGFFLMEAMACSWNEAFPTASALPLPAGRGSGTQLLCANLKCVFWARQSIGLLTDRDGQLNSVSVGSCSSSSGLMLFMAGAAKIGLVTTIISLLGGTKGLMGSTNILICGPGRVNVPDVNIASRVTSMAVACIYLGLVIHKTLDVVQDIEAMAGRPNPHSACFLKLFRTTLPTLHMCLRDTALYFILVFVALLVNLVLVVSHERFAQLGTPWLLATYSVASTRIFLNLKDLTAATHYGDVTWSEFQRNTALELQFRAGLATNDTRPSMYEMRPVRAPEDISGPDTAGVR</sequence>
<proteinExistence type="predicted"/>
<evidence type="ECO:0000313" key="3">
    <source>
        <dbReference type="Proteomes" id="UP001218218"/>
    </source>
</evidence>
<dbReference type="EMBL" id="JARIHO010000007">
    <property type="protein sequence ID" value="KAJ7358413.1"/>
    <property type="molecule type" value="Genomic_DNA"/>
</dbReference>
<evidence type="ECO:0000256" key="1">
    <source>
        <dbReference type="SAM" id="Phobius"/>
    </source>
</evidence>
<dbReference type="AlphaFoldDB" id="A0AAD7AGX6"/>
<organism evidence="2 3">
    <name type="scientific">Mycena albidolilacea</name>
    <dbReference type="NCBI Taxonomy" id="1033008"/>
    <lineage>
        <taxon>Eukaryota</taxon>
        <taxon>Fungi</taxon>
        <taxon>Dikarya</taxon>
        <taxon>Basidiomycota</taxon>
        <taxon>Agaricomycotina</taxon>
        <taxon>Agaricomycetes</taxon>
        <taxon>Agaricomycetidae</taxon>
        <taxon>Agaricales</taxon>
        <taxon>Marasmiineae</taxon>
        <taxon>Mycenaceae</taxon>
        <taxon>Mycena</taxon>
    </lineage>
</organism>
<keyword evidence="1" id="KW-0812">Transmembrane</keyword>
<gene>
    <name evidence="2" type="ORF">DFH08DRAFT_932489</name>
</gene>
<comment type="caution">
    <text evidence="2">The sequence shown here is derived from an EMBL/GenBank/DDBJ whole genome shotgun (WGS) entry which is preliminary data.</text>
</comment>